<accession>A0A445GQB6</accession>
<protein>
    <submittedName>
        <fullName evidence="1">Uncharacterized protein</fullName>
    </submittedName>
</protein>
<comment type="caution">
    <text evidence="1">The sequence shown here is derived from an EMBL/GenBank/DDBJ whole genome shotgun (WGS) entry which is preliminary data.</text>
</comment>
<sequence length="83" mass="9539">MCNGRISSTLRGLYLKPFLEIFCTPKEKTFVFLNPFDFEDTNGFKKNEAPNVPLTKEKSKSRLNGKKLDANISQVLFAFMDEE</sequence>
<dbReference type="EMBL" id="QZWG01000015">
    <property type="protein sequence ID" value="RZB63444.1"/>
    <property type="molecule type" value="Genomic_DNA"/>
</dbReference>
<gene>
    <name evidence="1" type="ORF">D0Y65_040172</name>
</gene>
<dbReference type="Proteomes" id="UP000289340">
    <property type="component" value="Chromosome 15"/>
</dbReference>
<reference evidence="1 2" key="1">
    <citation type="submission" date="2018-09" db="EMBL/GenBank/DDBJ databases">
        <title>A high-quality reference genome of wild soybean provides a powerful tool to mine soybean genomes.</title>
        <authorList>
            <person name="Xie M."/>
            <person name="Chung C.Y.L."/>
            <person name="Li M.-W."/>
            <person name="Wong F.-L."/>
            <person name="Chan T.-F."/>
            <person name="Lam H.-M."/>
        </authorList>
    </citation>
    <scope>NUCLEOTIDE SEQUENCE [LARGE SCALE GENOMIC DNA]</scope>
    <source>
        <strain evidence="2">cv. W05</strain>
        <tissue evidence="1">Hypocotyl of etiolated seedlings</tissue>
    </source>
</reference>
<keyword evidence="2" id="KW-1185">Reference proteome</keyword>
<evidence type="ECO:0000313" key="2">
    <source>
        <dbReference type="Proteomes" id="UP000289340"/>
    </source>
</evidence>
<name>A0A445GQB6_GLYSO</name>
<organism evidence="1 2">
    <name type="scientific">Glycine soja</name>
    <name type="common">Wild soybean</name>
    <dbReference type="NCBI Taxonomy" id="3848"/>
    <lineage>
        <taxon>Eukaryota</taxon>
        <taxon>Viridiplantae</taxon>
        <taxon>Streptophyta</taxon>
        <taxon>Embryophyta</taxon>
        <taxon>Tracheophyta</taxon>
        <taxon>Spermatophyta</taxon>
        <taxon>Magnoliopsida</taxon>
        <taxon>eudicotyledons</taxon>
        <taxon>Gunneridae</taxon>
        <taxon>Pentapetalae</taxon>
        <taxon>rosids</taxon>
        <taxon>fabids</taxon>
        <taxon>Fabales</taxon>
        <taxon>Fabaceae</taxon>
        <taxon>Papilionoideae</taxon>
        <taxon>50 kb inversion clade</taxon>
        <taxon>NPAAA clade</taxon>
        <taxon>indigoferoid/millettioid clade</taxon>
        <taxon>Phaseoleae</taxon>
        <taxon>Glycine</taxon>
        <taxon>Glycine subgen. Soja</taxon>
    </lineage>
</organism>
<dbReference type="AlphaFoldDB" id="A0A445GQB6"/>
<proteinExistence type="predicted"/>
<evidence type="ECO:0000313" key="1">
    <source>
        <dbReference type="EMBL" id="RZB63444.1"/>
    </source>
</evidence>